<dbReference type="GO" id="GO:0042752">
    <property type="term" value="P:regulation of circadian rhythm"/>
    <property type="evidence" value="ECO:0007669"/>
    <property type="project" value="InterPro"/>
</dbReference>
<dbReference type="OrthoDB" id="1923282at2759"/>
<dbReference type="PANTHER" id="PTHR33676:SF26">
    <property type="entry name" value="EXPRESSED PROTEIN"/>
    <property type="match status" value="1"/>
</dbReference>
<comment type="caution">
    <text evidence="2">The sequence shown here is derived from an EMBL/GenBank/DDBJ whole genome shotgun (WGS) entry which is preliminary data.</text>
</comment>
<protein>
    <submittedName>
        <fullName evidence="2">Uncharacterized protein</fullName>
    </submittedName>
</protein>
<accession>A0A5J9WHI8</accession>
<proteinExistence type="predicted"/>
<feature type="compositionally biased region" description="Basic and acidic residues" evidence="1">
    <location>
        <begin position="117"/>
        <end position="128"/>
    </location>
</feature>
<evidence type="ECO:0000256" key="1">
    <source>
        <dbReference type="SAM" id="MobiDB-lite"/>
    </source>
</evidence>
<keyword evidence="3" id="KW-1185">Reference proteome</keyword>
<organism evidence="2 3">
    <name type="scientific">Eragrostis curvula</name>
    <name type="common">weeping love grass</name>
    <dbReference type="NCBI Taxonomy" id="38414"/>
    <lineage>
        <taxon>Eukaryota</taxon>
        <taxon>Viridiplantae</taxon>
        <taxon>Streptophyta</taxon>
        <taxon>Embryophyta</taxon>
        <taxon>Tracheophyta</taxon>
        <taxon>Spermatophyta</taxon>
        <taxon>Magnoliopsida</taxon>
        <taxon>Liliopsida</taxon>
        <taxon>Poales</taxon>
        <taxon>Poaceae</taxon>
        <taxon>PACMAD clade</taxon>
        <taxon>Chloridoideae</taxon>
        <taxon>Eragrostideae</taxon>
        <taxon>Eragrostidinae</taxon>
        <taxon>Eragrostis</taxon>
    </lineage>
</organism>
<dbReference type="Proteomes" id="UP000324897">
    <property type="component" value="Chromosome 5"/>
</dbReference>
<feature type="compositionally biased region" description="Acidic residues" evidence="1">
    <location>
        <begin position="166"/>
        <end position="175"/>
    </location>
</feature>
<dbReference type="InterPro" id="IPR044678">
    <property type="entry name" value="COR27/28"/>
</dbReference>
<evidence type="ECO:0000313" key="2">
    <source>
        <dbReference type="EMBL" id="TVU48172.1"/>
    </source>
</evidence>
<evidence type="ECO:0000313" key="3">
    <source>
        <dbReference type="Proteomes" id="UP000324897"/>
    </source>
</evidence>
<reference evidence="2 3" key="1">
    <citation type="journal article" date="2019" name="Sci. Rep.">
        <title>A high-quality genome of Eragrostis curvula grass provides insights into Poaceae evolution and supports new strategies to enhance forage quality.</title>
        <authorList>
            <person name="Carballo J."/>
            <person name="Santos B.A.C.M."/>
            <person name="Zappacosta D."/>
            <person name="Garbus I."/>
            <person name="Selva J.P."/>
            <person name="Gallo C.A."/>
            <person name="Diaz A."/>
            <person name="Albertini E."/>
            <person name="Caccamo M."/>
            <person name="Echenique V."/>
        </authorList>
    </citation>
    <scope>NUCLEOTIDE SEQUENCE [LARGE SCALE GENOMIC DNA]</scope>
    <source>
        <strain evidence="3">cv. Victoria</strain>
        <tissue evidence="2">Leaf</tissue>
    </source>
</reference>
<name>A0A5J9WHI8_9POAL</name>
<dbReference type="AlphaFoldDB" id="A0A5J9WHI8"/>
<dbReference type="EMBL" id="RWGY01000004">
    <property type="protein sequence ID" value="TVU48172.1"/>
    <property type="molecule type" value="Genomic_DNA"/>
</dbReference>
<gene>
    <name evidence="2" type="ORF">EJB05_07799</name>
</gene>
<feature type="compositionally biased region" description="Polar residues" evidence="1">
    <location>
        <begin position="187"/>
        <end position="205"/>
    </location>
</feature>
<dbReference type="PANTHER" id="PTHR33676">
    <property type="entry name" value="COLD REGULATED PROTEIN 27"/>
    <property type="match status" value="1"/>
</dbReference>
<feature type="compositionally biased region" description="Polar residues" evidence="1">
    <location>
        <begin position="150"/>
        <end position="165"/>
    </location>
</feature>
<dbReference type="Gramene" id="TVU48172">
    <property type="protein sequence ID" value="TVU48172"/>
    <property type="gene ID" value="EJB05_07799"/>
</dbReference>
<feature type="compositionally biased region" description="Basic residues" evidence="1">
    <location>
        <begin position="133"/>
        <end position="144"/>
    </location>
</feature>
<feature type="region of interest" description="Disordered" evidence="1">
    <location>
        <begin position="107"/>
        <end position="205"/>
    </location>
</feature>
<dbReference type="GO" id="GO:0009409">
    <property type="term" value="P:response to cold"/>
    <property type="evidence" value="ECO:0007669"/>
    <property type="project" value="InterPro"/>
</dbReference>
<sequence>MGDVSLNRPIKAEPAAGGCAQGNRILDTMSAGWTDERHMMYISSMEASFVDQLHNHGHHSHHANENGFKVLRGGVWEYIKYEKSNDCARSRTRYRLPASPWIQHFRPRHCSSNAQSDRLEDSEGDHESGTQSNRKRISVSHGRKKEACNGENQLRGETTEVSDQNFADDELEVDAESSKGCKKKRSSISSTELLNDQVNSRDQSP</sequence>